<dbReference type="GO" id="GO:0006508">
    <property type="term" value="P:proteolysis"/>
    <property type="evidence" value="ECO:0007669"/>
    <property type="project" value="InterPro"/>
</dbReference>
<feature type="compositionally biased region" description="Basic and acidic residues" evidence="2">
    <location>
        <begin position="1"/>
        <end position="11"/>
    </location>
</feature>
<sequence length="212" mass="23460">MGGGERAEGKRNGRQGSMVAGKRRGAVTAEVAEKGAWRRWASSAALLCQPCRRRRRERRAERTERTSTSFSPLVPLTKYTLSRVPVLILALSVSDPNVPLGPVVDESYTLSVLLDSGSADISATTPWGMGRHPICPPPAHRHFVRRPRSLVAVVRRSAAARTRCLSRPPPAHRAHSVKKKGKRRGGEENKEKRRGRCVTDMWAPTDLNKSRC</sequence>
<feature type="compositionally biased region" description="Basic residues" evidence="2">
    <location>
        <begin position="170"/>
        <end position="183"/>
    </location>
</feature>
<dbReference type="PROSITE" id="PS00141">
    <property type="entry name" value="ASP_PROTEASE"/>
    <property type="match status" value="1"/>
</dbReference>
<dbReference type="AlphaFoldDB" id="A0A0E0HHY7"/>
<dbReference type="STRING" id="4536.A0A0E0HHY7"/>
<dbReference type="EnsemblPlants" id="ONIVA05G26460.1">
    <property type="protein sequence ID" value="ONIVA05G26460.1"/>
    <property type="gene ID" value="ONIVA05G26460"/>
</dbReference>
<organism evidence="4">
    <name type="scientific">Oryza nivara</name>
    <name type="common">Indian wild rice</name>
    <name type="synonym">Oryza sativa f. spontanea</name>
    <dbReference type="NCBI Taxonomy" id="4536"/>
    <lineage>
        <taxon>Eukaryota</taxon>
        <taxon>Viridiplantae</taxon>
        <taxon>Streptophyta</taxon>
        <taxon>Embryophyta</taxon>
        <taxon>Tracheophyta</taxon>
        <taxon>Spermatophyta</taxon>
        <taxon>Magnoliopsida</taxon>
        <taxon>Liliopsida</taxon>
        <taxon>Poales</taxon>
        <taxon>Poaceae</taxon>
        <taxon>BOP clade</taxon>
        <taxon>Oryzoideae</taxon>
        <taxon>Oryzeae</taxon>
        <taxon>Oryzinae</taxon>
        <taxon>Oryza</taxon>
    </lineage>
</organism>
<name>A0A0E0HHY7_ORYNI</name>
<dbReference type="Pfam" id="PF14845">
    <property type="entry name" value="Glycohydro_20b2"/>
    <property type="match status" value="1"/>
</dbReference>
<accession>A0A0E0HHY7</accession>
<evidence type="ECO:0000256" key="2">
    <source>
        <dbReference type="SAM" id="MobiDB-lite"/>
    </source>
</evidence>
<dbReference type="InterPro" id="IPR029019">
    <property type="entry name" value="HEX_eukaryotic_N"/>
</dbReference>
<keyword evidence="5" id="KW-1185">Reference proteome</keyword>
<protein>
    <recommendedName>
        <fullName evidence="3">Beta-hexosaminidase eukaryotic type N-terminal domain-containing protein</fullName>
    </recommendedName>
</protein>
<evidence type="ECO:0000256" key="1">
    <source>
        <dbReference type="ARBA" id="ARBA00022801"/>
    </source>
</evidence>
<dbReference type="InterPro" id="IPR029018">
    <property type="entry name" value="Hex-like_dom2"/>
</dbReference>
<dbReference type="InterPro" id="IPR001969">
    <property type="entry name" value="Aspartic_peptidase_AS"/>
</dbReference>
<evidence type="ECO:0000313" key="4">
    <source>
        <dbReference type="EnsemblPlants" id="ONIVA05G26460.1"/>
    </source>
</evidence>
<keyword evidence="1" id="KW-0378">Hydrolase</keyword>
<feature type="region of interest" description="Disordered" evidence="2">
    <location>
        <begin position="161"/>
        <end position="200"/>
    </location>
</feature>
<dbReference type="GO" id="GO:0004190">
    <property type="term" value="F:aspartic-type endopeptidase activity"/>
    <property type="evidence" value="ECO:0007669"/>
    <property type="project" value="InterPro"/>
</dbReference>
<evidence type="ECO:0000313" key="5">
    <source>
        <dbReference type="Proteomes" id="UP000006591"/>
    </source>
</evidence>
<reference evidence="4" key="2">
    <citation type="submission" date="2018-04" db="EMBL/GenBank/DDBJ databases">
        <title>OnivRS2 (Oryza nivara Reference Sequence Version 2).</title>
        <authorList>
            <person name="Zhang J."/>
            <person name="Kudrna D."/>
            <person name="Lee S."/>
            <person name="Talag J."/>
            <person name="Rajasekar S."/>
            <person name="Welchert J."/>
            <person name="Hsing Y.-I."/>
            <person name="Wing R.A."/>
        </authorList>
    </citation>
    <scope>NUCLEOTIDE SEQUENCE [LARGE SCALE GENOMIC DNA]</scope>
    <source>
        <strain evidence="4">SL10</strain>
    </source>
</reference>
<feature type="region of interest" description="Disordered" evidence="2">
    <location>
        <begin position="1"/>
        <end position="26"/>
    </location>
</feature>
<dbReference type="Proteomes" id="UP000006591">
    <property type="component" value="Chromosome 5"/>
</dbReference>
<proteinExistence type="predicted"/>
<evidence type="ECO:0000259" key="3">
    <source>
        <dbReference type="Pfam" id="PF14845"/>
    </source>
</evidence>
<dbReference type="Gramene" id="ONIVA05G26460.1">
    <property type="protein sequence ID" value="ONIVA05G26460.1"/>
    <property type="gene ID" value="ONIVA05G26460"/>
</dbReference>
<feature type="domain" description="Beta-hexosaminidase eukaryotic type N-terminal" evidence="3">
    <location>
        <begin position="62"/>
        <end position="130"/>
    </location>
</feature>
<reference evidence="4" key="1">
    <citation type="submission" date="2015-04" db="UniProtKB">
        <authorList>
            <consortium name="EnsemblPlants"/>
        </authorList>
    </citation>
    <scope>IDENTIFICATION</scope>
    <source>
        <strain evidence="4">SL10</strain>
    </source>
</reference>
<dbReference type="SUPFAM" id="SSF55545">
    <property type="entry name" value="beta-N-acetylhexosaminidase-like domain"/>
    <property type="match status" value="1"/>
</dbReference>
<dbReference type="HOGENOM" id="CLU_1301439_0_0_1"/>